<dbReference type="Proteomes" id="UP001178461">
    <property type="component" value="Chromosome 3"/>
</dbReference>
<feature type="region of interest" description="Disordered" evidence="2">
    <location>
        <begin position="340"/>
        <end position="374"/>
    </location>
</feature>
<feature type="compositionally biased region" description="Low complexity" evidence="2">
    <location>
        <begin position="340"/>
        <end position="353"/>
    </location>
</feature>
<evidence type="ECO:0000313" key="5">
    <source>
        <dbReference type="Proteomes" id="UP001178461"/>
    </source>
</evidence>
<keyword evidence="5" id="KW-1185">Reference proteome</keyword>
<dbReference type="Pfam" id="PF12480">
    <property type="entry name" value="GARIL_Rab2_bd"/>
    <property type="match status" value="1"/>
</dbReference>
<dbReference type="PANTHER" id="PTHR22574:SF14">
    <property type="entry name" value="INTEGRAL MEMBRANE PROTEIN"/>
    <property type="match status" value="1"/>
</dbReference>
<name>A0AA35K5J8_9SAUR</name>
<dbReference type="EMBL" id="OX395128">
    <property type="protein sequence ID" value="CAI5771511.1"/>
    <property type="molecule type" value="Genomic_DNA"/>
</dbReference>
<reference evidence="4" key="1">
    <citation type="submission" date="2022-12" db="EMBL/GenBank/DDBJ databases">
        <authorList>
            <person name="Alioto T."/>
            <person name="Alioto T."/>
            <person name="Gomez Garrido J."/>
        </authorList>
    </citation>
    <scope>NUCLEOTIDE SEQUENCE</scope>
</reference>
<dbReference type="GO" id="GO:0005634">
    <property type="term" value="C:nucleus"/>
    <property type="evidence" value="ECO:0007669"/>
    <property type="project" value="TreeGrafter"/>
</dbReference>
<feature type="domain" description="Golgi associated RAB2 interactor protein-like Rab2B-binding" evidence="3">
    <location>
        <begin position="167"/>
        <end position="233"/>
    </location>
</feature>
<feature type="compositionally biased region" description="Acidic residues" evidence="2">
    <location>
        <begin position="253"/>
        <end position="271"/>
    </location>
</feature>
<evidence type="ECO:0000259" key="3">
    <source>
        <dbReference type="Pfam" id="PF12480"/>
    </source>
</evidence>
<evidence type="ECO:0000256" key="2">
    <source>
        <dbReference type="SAM" id="MobiDB-lite"/>
    </source>
</evidence>
<evidence type="ECO:0000256" key="1">
    <source>
        <dbReference type="ARBA" id="ARBA00038379"/>
    </source>
</evidence>
<feature type="region of interest" description="Disordered" evidence="2">
    <location>
        <begin position="253"/>
        <end position="282"/>
    </location>
</feature>
<dbReference type="InterPro" id="IPR022168">
    <property type="entry name" value="GARIL-like_Rab2B-bd"/>
</dbReference>
<accession>A0AA35K5J8</accession>
<feature type="region of interest" description="Disordered" evidence="2">
    <location>
        <begin position="30"/>
        <end position="51"/>
    </location>
</feature>
<organism evidence="4 5">
    <name type="scientific">Podarcis lilfordi</name>
    <name type="common">Lilford's wall lizard</name>
    <dbReference type="NCBI Taxonomy" id="74358"/>
    <lineage>
        <taxon>Eukaryota</taxon>
        <taxon>Metazoa</taxon>
        <taxon>Chordata</taxon>
        <taxon>Craniata</taxon>
        <taxon>Vertebrata</taxon>
        <taxon>Euteleostomi</taxon>
        <taxon>Lepidosauria</taxon>
        <taxon>Squamata</taxon>
        <taxon>Bifurcata</taxon>
        <taxon>Unidentata</taxon>
        <taxon>Episquamata</taxon>
        <taxon>Laterata</taxon>
        <taxon>Lacertibaenia</taxon>
        <taxon>Lacertidae</taxon>
        <taxon>Podarcis</taxon>
    </lineage>
</organism>
<evidence type="ECO:0000313" key="4">
    <source>
        <dbReference type="EMBL" id="CAI5771511.1"/>
    </source>
</evidence>
<proteinExistence type="inferred from homology"/>
<protein>
    <recommendedName>
        <fullName evidence="3">Golgi associated RAB2 interactor protein-like Rab2B-binding domain-containing protein</fullName>
    </recommendedName>
</protein>
<gene>
    <name evidence="4" type="ORF">PODLI_1B016502</name>
</gene>
<comment type="similarity">
    <text evidence="1">Belongs to the GARIN family.</text>
</comment>
<sequence length="422" mass="48300">MHREFWGPGFSPSRERIYILQMSILSRIPGFQRGENSQPRSPTSDREDHKGRKAYLQGHAGGRILKFFHSPHESIDFSSLTQSPIETVLQKYLGKGEYPNFRSVAMFESSFFQVTKRGRQIFMHNQCNEAIIGIASTNIKLPLPTLMFIARPVVAGQVSSEDTEEPMLTRLIPLRYVRISIHDPEKRIIKIKLINGRTYYLRFHATNEEEEPVFDRWLSLVYLLQHPPPCYLKPQPKSYAVLENLSIRVFPSDDEAEVSPLPEEPEEEEVEKEEKEEAVKSPVESRVLFEEEEYSTEEREAIEAEGRFHYSLRDLYVRAESYEIYDSVPTVPKTPKLFSSESFSPGSLSSSSSARATKNPRSPPRVFPVPKKEGSSSLNIVTLYSIVSKTAERQEGSRKGNQGLSQKGRLEIIVVIFITVQR</sequence>
<dbReference type="PANTHER" id="PTHR22574">
    <property type="match status" value="1"/>
</dbReference>
<dbReference type="AlphaFoldDB" id="A0AA35K5J8"/>